<dbReference type="InterPro" id="IPR006076">
    <property type="entry name" value="FAD-dep_OxRdtase"/>
</dbReference>
<evidence type="ECO:0000313" key="3">
    <source>
        <dbReference type="EMBL" id="SLN62994.1"/>
    </source>
</evidence>
<reference evidence="3 4" key="1">
    <citation type="submission" date="2017-03" db="EMBL/GenBank/DDBJ databases">
        <authorList>
            <person name="Afonso C.L."/>
            <person name="Miller P.J."/>
            <person name="Scott M.A."/>
            <person name="Spackman E."/>
            <person name="Goraichik I."/>
            <person name="Dimitrov K.M."/>
            <person name="Suarez D.L."/>
            <person name="Swayne D.E."/>
        </authorList>
    </citation>
    <scope>NUCLEOTIDE SEQUENCE [LARGE SCALE GENOMIC DNA]</scope>
    <source>
        <strain evidence="3 4">CECT 7691</strain>
    </source>
</reference>
<dbReference type="InParanoid" id="A0A1Y5TL95"/>
<name>A0A1Y5TL95_9PROT</name>
<sequence>MIGAGIVGAAIALDLARRGAAVTLLEAGIPGGGATAASFGWITVTHGMAAPCARLRQAAMEDWHRLDARLDGRLAPEWRGALSWTADTGATERLVSDHAERGYDVLLLERAEIMARAPMLVDPPAVAAWAGGEGAVDPPAAVRVLVAAACEAGAVLRDRTPVDAITASDGRVDGVNVGTERIPADHVVLAAGAGAAALAAPLGVALPLHVSPAILLHCRGIAMSPGPILSGPGFEVRRRGAGSLLAAEDYLDDTATNGPDAVAARALAAIRAGLRGTEALRLEQVSVGWRPMPDDGLPIVGAVAGIDGLYLAAMHAGVTLAPTVARLAAAELLDGSDEVLLAPCRADRFAQASSHDSRGKAATWQA</sequence>
<protein>
    <submittedName>
        <fullName evidence="3">D-amino acid dehydrogenase small subunit</fullName>
    </submittedName>
</protein>
<dbReference type="Proteomes" id="UP000193200">
    <property type="component" value="Unassembled WGS sequence"/>
</dbReference>
<dbReference type="GO" id="GO:0005737">
    <property type="term" value="C:cytoplasm"/>
    <property type="evidence" value="ECO:0007669"/>
    <property type="project" value="TreeGrafter"/>
</dbReference>
<dbReference type="Gene3D" id="3.50.50.60">
    <property type="entry name" value="FAD/NAD(P)-binding domain"/>
    <property type="match status" value="1"/>
</dbReference>
<feature type="domain" description="FAD dependent oxidoreductase" evidence="2">
    <location>
        <begin position="2"/>
        <end position="330"/>
    </location>
</feature>
<keyword evidence="1" id="KW-0560">Oxidoreductase</keyword>
<proteinExistence type="predicted"/>
<dbReference type="EMBL" id="FWFR01000002">
    <property type="protein sequence ID" value="SLN62994.1"/>
    <property type="molecule type" value="Genomic_DNA"/>
</dbReference>
<dbReference type="PANTHER" id="PTHR13847:SF289">
    <property type="entry name" value="GLYCINE OXIDASE"/>
    <property type="match status" value="1"/>
</dbReference>
<dbReference type="PANTHER" id="PTHR13847">
    <property type="entry name" value="SARCOSINE DEHYDROGENASE-RELATED"/>
    <property type="match status" value="1"/>
</dbReference>
<organism evidence="3 4">
    <name type="scientific">Oceanibacterium hippocampi</name>
    <dbReference type="NCBI Taxonomy" id="745714"/>
    <lineage>
        <taxon>Bacteria</taxon>
        <taxon>Pseudomonadati</taxon>
        <taxon>Pseudomonadota</taxon>
        <taxon>Alphaproteobacteria</taxon>
        <taxon>Sneathiellales</taxon>
        <taxon>Sneathiellaceae</taxon>
        <taxon>Oceanibacterium</taxon>
    </lineage>
</organism>
<evidence type="ECO:0000313" key="4">
    <source>
        <dbReference type="Proteomes" id="UP000193200"/>
    </source>
</evidence>
<evidence type="ECO:0000256" key="1">
    <source>
        <dbReference type="ARBA" id="ARBA00023002"/>
    </source>
</evidence>
<dbReference type="Gene3D" id="3.30.9.10">
    <property type="entry name" value="D-Amino Acid Oxidase, subunit A, domain 2"/>
    <property type="match status" value="1"/>
</dbReference>
<dbReference type="SUPFAM" id="SSF51905">
    <property type="entry name" value="FAD/NAD(P)-binding domain"/>
    <property type="match status" value="1"/>
</dbReference>
<gene>
    <name evidence="3" type="ORF">OCH7691_02810</name>
</gene>
<accession>A0A1Y5TL95</accession>
<evidence type="ECO:0000259" key="2">
    <source>
        <dbReference type="Pfam" id="PF01266"/>
    </source>
</evidence>
<dbReference type="InterPro" id="IPR036188">
    <property type="entry name" value="FAD/NAD-bd_sf"/>
</dbReference>
<dbReference type="AlphaFoldDB" id="A0A1Y5TL95"/>
<keyword evidence="4" id="KW-1185">Reference proteome</keyword>
<dbReference type="Pfam" id="PF01266">
    <property type="entry name" value="DAO"/>
    <property type="match status" value="1"/>
</dbReference>
<dbReference type="GO" id="GO:0016491">
    <property type="term" value="F:oxidoreductase activity"/>
    <property type="evidence" value="ECO:0007669"/>
    <property type="project" value="UniProtKB-KW"/>
</dbReference>